<keyword evidence="4" id="KW-0862">Zinc</keyword>
<keyword evidence="2" id="KW-0479">Metal-binding</keyword>
<proteinExistence type="predicted"/>
<evidence type="ECO:0000256" key="3">
    <source>
        <dbReference type="ARBA" id="ARBA00022801"/>
    </source>
</evidence>
<dbReference type="Gene3D" id="3.40.630.10">
    <property type="entry name" value="Zn peptidases"/>
    <property type="match status" value="1"/>
</dbReference>
<dbReference type="AlphaFoldDB" id="A0A135IAX1"/>
<name>A0A135IAX1_9GAMM</name>
<dbReference type="Pfam" id="PF24827">
    <property type="entry name" value="AstE_AspA_cat"/>
    <property type="match status" value="1"/>
</dbReference>
<comment type="cofactor">
    <cofactor evidence="1">
        <name>Zn(2+)</name>
        <dbReference type="ChEBI" id="CHEBI:29105"/>
    </cofactor>
</comment>
<protein>
    <recommendedName>
        <fullName evidence="5">Succinylglutamate desuccinylase/Aspartoacylase catalytic domain-containing protein</fullName>
    </recommendedName>
</protein>
<gene>
    <name evidence="6" type="ORF">ATN88_21340</name>
</gene>
<accession>A0A135IAX1</accession>
<dbReference type="OrthoDB" id="9782876at2"/>
<feature type="domain" description="Succinylglutamate desuccinylase/Aspartoacylase catalytic" evidence="5">
    <location>
        <begin position="48"/>
        <end position="198"/>
    </location>
</feature>
<dbReference type="SUPFAM" id="SSF53187">
    <property type="entry name" value="Zn-dependent exopeptidases"/>
    <property type="match status" value="1"/>
</dbReference>
<dbReference type="RefSeq" id="WP_067412934.1">
    <property type="nucleotide sequence ID" value="NZ_LNTY01000018.1"/>
</dbReference>
<dbReference type="EMBL" id="LNTY01000018">
    <property type="protein sequence ID" value="KXF82610.1"/>
    <property type="molecule type" value="Genomic_DNA"/>
</dbReference>
<dbReference type="STRING" id="294935.ATN88_21340"/>
<dbReference type="Proteomes" id="UP000070529">
    <property type="component" value="Unassembled WGS sequence"/>
</dbReference>
<dbReference type="InterPro" id="IPR055438">
    <property type="entry name" value="AstE_AspA_cat"/>
</dbReference>
<dbReference type="GO" id="GO:0016788">
    <property type="term" value="F:hydrolase activity, acting on ester bonds"/>
    <property type="evidence" value="ECO:0007669"/>
    <property type="project" value="InterPro"/>
</dbReference>
<reference evidence="6 7" key="1">
    <citation type="submission" date="2015-11" db="EMBL/GenBank/DDBJ databases">
        <title>Genomic Taxonomy of the Vibrionaceae.</title>
        <authorList>
            <person name="Gomez-Gil B."/>
            <person name="Enciso-Ibarra J."/>
        </authorList>
    </citation>
    <scope>NUCLEOTIDE SEQUENCE [LARGE SCALE GENOMIC DNA]</scope>
    <source>
        <strain evidence="6 7">CAIM 912</strain>
    </source>
</reference>
<evidence type="ECO:0000256" key="1">
    <source>
        <dbReference type="ARBA" id="ARBA00001947"/>
    </source>
</evidence>
<evidence type="ECO:0000313" key="7">
    <source>
        <dbReference type="Proteomes" id="UP000070529"/>
    </source>
</evidence>
<sequence length="336" mass="37735">MKLHDVPLPTQEEYERGMLSWLEAQRGPVWVTLPGTNADRHRVVVTLLHGNEPSGVNAFWHFALSPPACAVNIHFCIVNIDAALNDQPFTTRHLENKPDMNRCFGVSGDDASYTLAAEILSRIEALEPEAVVDIHNTSGTSPAFAVTINDDEKHQQIASLFTERMLCTSVRLGALMEQTMAQSPFVTIECGGVQDHNAVEVAKNGLHHFMTAENLFLNHTGFWPVERLYHPVRVQLKPDLTLCYHDRFVEESDLTLPPDIDRHNFGWMAADSLIGWLGERGLDAMTTNDGEGKHPISDLFYENDGELRLKHPAKLFMITTKHHIALSDCLFYMVVD</sequence>
<dbReference type="GO" id="GO:0046872">
    <property type="term" value="F:metal ion binding"/>
    <property type="evidence" value="ECO:0007669"/>
    <property type="project" value="UniProtKB-KW"/>
</dbReference>
<keyword evidence="3" id="KW-0378">Hydrolase</keyword>
<organism evidence="6 7">
    <name type="scientific">Enterovibrio coralii</name>
    <dbReference type="NCBI Taxonomy" id="294935"/>
    <lineage>
        <taxon>Bacteria</taxon>
        <taxon>Pseudomonadati</taxon>
        <taxon>Pseudomonadota</taxon>
        <taxon>Gammaproteobacteria</taxon>
        <taxon>Vibrionales</taxon>
        <taxon>Vibrionaceae</taxon>
        <taxon>Enterovibrio</taxon>
    </lineage>
</organism>
<comment type="caution">
    <text evidence="6">The sequence shown here is derived from an EMBL/GenBank/DDBJ whole genome shotgun (WGS) entry which is preliminary data.</text>
</comment>
<evidence type="ECO:0000259" key="5">
    <source>
        <dbReference type="Pfam" id="PF24827"/>
    </source>
</evidence>
<keyword evidence="7" id="KW-1185">Reference proteome</keyword>
<evidence type="ECO:0000256" key="4">
    <source>
        <dbReference type="ARBA" id="ARBA00022833"/>
    </source>
</evidence>
<evidence type="ECO:0000313" key="6">
    <source>
        <dbReference type="EMBL" id="KXF82610.1"/>
    </source>
</evidence>
<evidence type="ECO:0000256" key="2">
    <source>
        <dbReference type="ARBA" id="ARBA00022723"/>
    </source>
</evidence>